<feature type="active site" description="Proton acceptor" evidence="2">
    <location>
        <position position="62"/>
    </location>
</feature>
<dbReference type="CDD" id="cd00438">
    <property type="entry name" value="cupin_RmlC"/>
    <property type="match status" value="1"/>
</dbReference>
<dbReference type="SUPFAM" id="SSF51182">
    <property type="entry name" value="RmlC-like cupins"/>
    <property type="match status" value="1"/>
</dbReference>
<evidence type="ECO:0000313" key="5">
    <source>
        <dbReference type="Proteomes" id="UP000292003"/>
    </source>
</evidence>
<proteinExistence type="inferred from homology"/>
<comment type="caution">
    <text evidence="4">The sequence shown here is derived from an EMBL/GenBank/DDBJ whole genome shotgun (WGS) entry which is preliminary data.</text>
</comment>
<dbReference type="Gene3D" id="2.60.120.10">
    <property type="entry name" value="Jelly Rolls"/>
    <property type="match status" value="1"/>
</dbReference>
<evidence type="ECO:0000256" key="1">
    <source>
        <dbReference type="ARBA" id="ARBA00010154"/>
    </source>
</evidence>
<dbReference type="AlphaFoldDB" id="A0A4Q7J9J7"/>
<evidence type="ECO:0000256" key="3">
    <source>
        <dbReference type="PIRSR" id="PIRSR600888-3"/>
    </source>
</evidence>
<keyword evidence="5" id="KW-1185">Reference proteome</keyword>
<protein>
    <submittedName>
        <fullName evidence="4">dTDP-4-keto-6-deoxy-D-glucose epimerase</fullName>
    </submittedName>
</protein>
<feature type="site" description="Participates in a stacking interaction with the thymidine ring of dTDP-4-oxo-6-deoxyglucose" evidence="3">
    <location>
        <position position="138"/>
    </location>
</feature>
<accession>A0A4Q7J9J7</accession>
<dbReference type="PANTHER" id="PTHR21047:SF2">
    <property type="entry name" value="THYMIDINE DIPHOSPHO-4-KETO-RHAMNOSE 3,5-EPIMERASE"/>
    <property type="match status" value="1"/>
</dbReference>
<name>A0A4Q7J9J7_9PSEU</name>
<dbReference type="GO" id="GO:0019305">
    <property type="term" value="P:dTDP-rhamnose biosynthetic process"/>
    <property type="evidence" value="ECO:0007669"/>
    <property type="project" value="TreeGrafter"/>
</dbReference>
<gene>
    <name evidence="4" type="ORF">EWH70_12180</name>
</gene>
<reference evidence="4 5" key="1">
    <citation type="submission" date="2019-02" db="EMBL/GenBank/DDBJ databases">
        <title>Draft genome sequence of Amycolatopsis sp. 8-3EHSu isolated from roots of Suaeda maritima.</title>
        <authorList>
            <person name="Duangmal K."/>
            <person name="Chantavorakit T."/>
        </authorList>
    </citation>
    <scope>NUCLEOTIDE SEQUENCE [LARGE SCALE GENOMIC DNA]</scope>
    <source>
        <strain evidence="4 5">8-3EHSu</strain>
    </source>
</reference>
<feature type="active site" description="Proton donor" evidence="2">
    <location>
        <position position="132"/>
    </location>
</feature>
<comment type="similarity">
    <text evidence="1">Belongs to the dTDP-4-dehydrorhamnose 3,5-epimerase family.</text>
</comment>
<dbReference type="GO" id="GO:0008830">
    <property type="term" value="F:dTDP-4-dehydrorhamnose 3,5-epimerase activity"/>
    <property type="evidence" value="ECO:0007669"/>
    <property type="project" value="InterPro"/>
</dbReference>
<dbReference type="GO" id="GO:0000271">
    <property type="term" value="P:polysaccharide biosynthetic process"/>
    <property type="evidence" value="ECO:0007669"/>
    <property type="project" value="TreeGrafter"/>
</dbReference>
<organism evidence="4 5">
    <name type="scientific">Amycolatopsis suaedae</name>
    <dbReference type="NCBI Taxonomy" id="2510978"/>
    <lineage>
        <taxon>Bacteria</taxon>
        <taxon>Bacillati</taxon>
        <taxon>Actinomycetota</taxon>
        <taxon>Actinomycetes</taxon>
        <taxon>Pseudonocardiales</taxon>
        <taxon>Pseudonocardiaceae</taxon>
        <taxon>Amycolatopsis</taxon>
    </lineage>
</organism>
<sequence length="201" mass="22006">MKITELSIPNAYRVTPARHPDRRGSFHEAFRSQELSDAIGYPFVIEQASYSTSCRNTVRGIHGTTIPPGQAKLITCVRGAILDVAVDLRVGSPTFGTFELTRLDEESGEALYLADGIGHGYVALTDNAGVNYLQSEVYVPGTMIRVDPFDAEIGIPWNLDGEPVMSDSDATAPSLREAMAQEGLLPRYEDCLAHYVTLKDR</sequence>
<dbReference type="OrthoDB" id="9800680at2"/>
<dbReference type="PANTHER" id="PTHR21047">
    <property type="entry name" value="DTDP-6-DEOXY-D-GLUCOSE-3,5 EPIMERASE"/>
    <property type="match status" value="1"/>
</dbReference>
<evidence type="ECO:0000256" key="2">
    <source>
        <dbReference type="PIRSR" id="PIRSR600888-1"/>
    </source>
</evidence>
<dbReference type="Proteomes" id="UP000292003">
    <property type="component" value="Unassembled WGS sequence"/>
</dbReference>
<dbReference type="InterPro" id="IPR000888">
    <property type="entry name" value="RmlC-like"/>
</dbReference>
<dbReference type="Pfam" id="PF00908">
    <property type="entry name" value="dTDP_sugar_isom"/>
    <property type="match status" value="1"/>
</dbReference>
<evidence type="ECO:0000313" key="4">
    <source>
        <dbReference type="EMBL" id="RZQ63899.1"/>
    </source>
</evidence>
<dbReference type="GO" id="GO:0005829">
    <property type="term" value="C:cytosol"/>
    <property type="evidence" value="ECO:0007669"/>
    <property type="project" value="TreeGrafter"/>
</dbReference>
<dbReference type="EMBL" id="SFCC01000005">
    <property type="protein sequence ID" value="RZQ63899.1"/>
    <property type="molecule type" value="Genomic_DNA"/>
</dbReference>
<dbReference type="InterPro" id="IPR011051">
    <property type="entry name" value="RmlC_Cupin_sf"/>
</dbReference>
<dbReference type="RefSeq" id="WP_130475424.1">
    <property type="nucleotide sequence ID" value="NZ_SFCC01000005.1"/>
</dbReference>
<dbReference type="InterPro" id="IPR014710">
    <property type="entry name" value="RmlC-like_jellyroll"/>
</dbReference>